<reference evidence="2" key="1">
    <citation type="journal article" date="2014" name="Science">
        <title>Ancient hybridizations among the ancestral genomes of bread wheat.</title>
        <authorList>
            <consortium name="International Wheat Genome Sequencing Consortium,"/>
            <person name="Marcussen T."/>
            <person name="Sandve S.R."/>
            <person name="Heier L."/>
            <person name="Spannagl M."/>
            <person name="Pfeifer M."/>
            <person name="Jakobsen K.S."/>
            <person name="Wulff B.B."/>
            <person name="Steuernagel B."/>
            <person name="Mayer K.F."/>
            <person name="Olsen O.A."/>
        </authorList>
    </citation>
    <scope>NUCLEOTIDE SEQUENCE [LARGE SCALE GENOMIC DNA]</scope>
    <source>
        <strain evidence="2">cv. AL8/78</strain>
    </source>
</reference>
<dbReference type="Proteomes" id="UP000015105">
    <property type="component" value="Chromosome 2D"/>
</dbReference>
<evidence type="ECO:0000313" key="1">
    <source>
        <dbReference type="EnsemblPlants" id="AET2Gv20341700.2"/>
    </source>
</evidence>
<dbReference type="EnsemblPlants" id="AET2Gv20341700.2">
    <property type="protein sequence ID" value="AET2Gv20341700.2"/>
    <property type="gene ID" value="AET2Gv20341700"/>
</dbReference>
<keyword evidence="2" id="KW-1185">Reference proteome</keyword>
<accession>A0A453B2D9</accession>
<reference evidence="1" key="5">
    <citation type="journal article" date="2021" name="G3 (Bethesda)">
        <title>Aegilops tauschii genome assembly Aet v5.0 features greater sequence contiguity and improved annotation.</title>
        <authorList>
            <person name="Wang L."/>
            <person name="Zhu T."/>
            <person name="Rodriguez J.C."/>
            <person name="Deal K.R."/>
            <person name="Dubcovsky J."/>
            <person name="McGuire P.E."/>
            <person name="Lux T."/>
            <person name="Spannagl M."/>
            <person name="Mayer K.F.X."/>
            <person name="Baldrich P."/>
            <person name="Meyers B.C."/>
            <person name="Huo N."/>
            <person name="Gu Y.Q."/>
            <person name="Zhou H."/>
            <person name="Devos K.M."/>
            <person name="Bennetzen J.L."/>
            <person name="Unver T."/>
            <person name="Budak H."/>
            <person name="Gulick P.J."/>
            <person name="Galiba G."/>
            <person name="Kalapos B."/>
            <person name="Nelson D.R."/>
            <person name="Li P."/>
            <person name="You F.M."/>
            <person name="Luo M.C."/>
            <person name="Dvorak J."/>
        </authorList>
    </citation>
    <scope>NUCLEOTIDE SEQUENCE [LARGE SCALE GENOMIC DNA]</scope>
    <source>
        <strain evidence="1">cv. AL8/78</strain>
    </source>
</reference>
<protein>
    <submittedName>
        <fullName evidence="1">Uncharacterized protein</fullName>
    </submittedName>
</protein>
<organism evidence="1 2">
    <name type="scientific">Aegilops tauschii subsp. strangulata</name>
    <name type="common">Goatgrass</name>
    <dbReference type="NCBI Taxonomy" id="200361"/>
    <lineage>
        <taxon>Eukaryota</taxon>
        <taxon>Viridiplantae</taxon>
        <taxon>Streptophyta</taxon>
        <taxon>Embryophyta</taxon>
        <taxon>Tracheophyta</taxon>
        <taxon>Spermatophyta</taxon>
        <taxon>Magnoliopsida</taxon>
        <taxon>Liliopsida</taxon>
        <taxon>Poales</taxon>
        <taxon>Poaceae</taxon>
        <taxon>BOP clade</taxon>
        <taxon>Pooideae</taxon>
        <taxon>Triticodae</taxon>
        <taxon>Triticeae</taxon>
        <taxon>Triticinae</taxon>
        <taxon>Aegilops</taxon>
    </lineage>
</organism>
<dbReference type="AlphaFoldDB" id="A0A453B2D9"/>
<reference evidence="2" key="2">
    <citation type="journal article" date="2017" name="Nat. Plants">
        <title>The Aegilops tauschii genome reveals multiple impacts of transposons.</title>
        <authorList>
            <person name="Zhao G."/>
            <person name="Zou C."/>
            <person name="Li K."/>
            <person name="Wang K."/>
            <person name="Li T."/>
            <person name="Gao L."/>
            <person name="Zhang X."/>
            <person name="Wang H."/>
            <person name="Yang Z."/>
            <person name="Liu X."/>
            <person name="Jiang W."/>
            <person name="Mao L."/>
            <person name="Kong X."/>
            <person name="Jiao Y."/>
            <person name="Jia J."/>
        </authorList>
    </citation>
    <scope>NUCLEOTIDE SEQUENCE [LARGE SCALE GENOMIC DNA]</scope>
    <source>
        <strain evidence="2">cv. AL8/78</strain>
    </source>
</reference>
<reference evidence="1" key="3">
    <citation type="journal article" date="2017" name="Nature">
        <title>Genome sequence of the progenitor of the wheat D genome Aegilops tauschii.</title>
        <authorList>
            <person name="Luo M.C."/>
            <person name="Gu Y.Q."/>
            <person name="Puiu D."/>
            <person name="Wang H."/>
            <person name="Twardziok S.O."/>
            <person name="Deal K.R."/>
            <person name="Huo N."/>
            <person name="Zhu T."/>
            <person name="Wang L."/>
            <person name="Wang Y."/>
            <person name="McGuire P.E."/>
            <person name="Liu S."/>
            <person name="Long H."/>
            <person name="Ramasamy R.K."/>
            <person name="Rodriguez J.C."/>
            <person name="Van S.L."/>
            <person name="Yuan L."/>
            <person name="Wang Z."/>
            <person name="Xia Z."/>
            <person name="Xiao L."/>
            <person name="Anderson O.D."/>
            <person name="Ouyang S."/>
            <person name="Liang Y."/>
            <person name="Zimin A.V."/>
            <person name="Pertea G."/>
            <person name="Qi P."/>
            <person name="Bennetzen J.L."/>
            <person name="Dai X."/>
            <person name="Dawson M.W."/>
            <person name="Muller H.G."/>
            <person name="Kugler K."/>
            <person name="Rivarola-Duarte L."/>
            <person name="Spannagl M."/>
            <person name="Mayer K.F.X."/>
            <person name="Lu F.H."/>
            <person name="Bevan M.W."/>
            <person name="Leroy P."/>
            <person name="Li P."/>
            <person name="You F.M."/>
            <person name="Sun Q."/>
            <person name="Liu Z."/>
            <person name="Lyons E."/>
            <person name="Wicker T."/>
            <person name="Salzberg S.L."/>
            <person name="Devos K.M."/>
            <person name="Dvorak J."/>
        </authorList>
    </citation>
    <scope>NUCLEOTIDE SEQUENCE [LARGE SCALE GENOMIC DNA]</scope>
    <source>
        <strain evidence="1">cv. AL8/78</strain>
    </source>
</reference>
<evidence type="ECO:0000313" key="2">
    <source>
        <dbReference type="Proteomes" id="UP000015105"/>
    </source>
</evidence>
<proteinExistence type="predicted"/>
<reference evidence="1" key="4">
    <citation type="submission" date="2019-03" db="UniProtKB">
        <authorList>
            <consortium name="EnsemblPlants"/>
        </authorList>
    </citation>
    <scope>IDENTIFICATION</scope>
</reference>
<dbReference type="Gramene" id="AET2Gv20341700.2">
    <property type="protein sequence ID" value="AET2Gv20341700.2"/>
    <property type="gene ID" value="AET2Gv20341700"/>
</dbReference>
<name>A0A453B2D9_AEGTS</name>
<sequence length="39" mass="4841">HTYLSDCWLSGIFKFHVVWQFSILNELWIFRHVVVCIFR</sequence>